<keyword evidence="4" id="KW-1185">Reference proteome</keyword>
<dbReference type="Proteomes" id="UP001487740">
    <property type="component" value="Unassembled WGS sequence"/>
</dbReference>
<feature type="compositionally biased region" description="Polar residues" evidence="1">
    <location>
        <begin position="1"/>
        <end position="21"/>
    </location>
</feature>
<dbReference type="AlphaFoldDB" id="A0AAW0SNF5"/>
<evidence type="ECO:0000259" key="2">
    <source>
        <dbReference type="Pfam" id="PF16087"/>
    </source>
</evidence>
<dbReference type="InterPro" id="IPR032135">
    <property type="entry name" value="DUF4817"/>
</dbReference>
<dbReference type="EMBL" id="JARAKH010000048">
    <property type="protein sequence ID" value="KAK8376341.1"/>
    <property type="molecule type" value="Genomic_DNA"/>
</dbReference>
<feature type="domain" description="DUF4817" evidence="2">
    <location>
        <begin position="32"/>
        <end position="82"/>
    </location>
</feature>
<protein>
    <recommendedName>
        <fullName evidence="2">DUF4817 domain-containing protein</fullName>
    </recommendedName>
</protein>
<organism evidence="3 4">
    <name type="scientific">Scylla paramamosain</name>
    <name type="common">Mud crab</name>
    <dbReference type="NCBI Taxonomy" id="85552"/>
    <lineage>
        <taxon>Eukaryota</taxon>
        <taxon>Metazoa</taxon>
        <taxon>Ecdysozoa</taxon>
        <taxon>Arthropoda</taxon>
        <taxon>Crustacea</taxon>
        <taxon>Multicrustacea</taxon>
        <taxon>Malacostraca</taxon>
        <taxon>Eumalacostraca</taxon>
        <taxon>Eucarida</taxon>
        <taxon>Decapoda</taxon>
        <taxon>Pleocyemata</taxon>
        <taxon>Brachyura</taxon>
        <taxon>Eubrachyura</taxon>
        <taxon>Portunoidea</taxon>
        <taxon>Portunidae</taxon>
        <taxon>Portuninae</taxon>
        <taxon>Scylla</taxon>
    </lineage>
</organism>
<evidence type="ECO:0000313" key="3">
    <source>
        <dbReference type="EMBL" id="KAK8376341.1"/>
    </source>
</evidence>
<name>A0AAW0SNF5_SCYPA</name>
<dbReference type="Pfam" id="PF16087">
    <property type="entry name" value="DUF4817"/>
    <property type="match status" value="1"/>
</dbReference>
<feature type="region of interest" description="Disordered" evidence="1">
    <location>
        <begin position="1"/>
        <end position="27"/>
    </location>
</feature>
<gene>
    <name evidence="3" type="ORF">O3P69_009765</name>
</gene>
<reference evidence="3 4" key="1">
    <citation type="submission" date="2023-03" db="EMBL/GenBank/DDBJ databases">
        <title>High-quality genome of Scylla paramamosain provides insights in environmental adaptation.</title>
        <authorList>
            <person name="Zhang L."/>
        </authorList>
    </citation>
    <scope>NUCLEOTIDE SEQUENCE [LARGE SCALE GENOMIC DNA]</scope>
    <source>
        <strain evidence="3">LZ_2023a</strain>
        <tissue evidence="3">Muscle</tissue>
    </source>
</reference>
<comment type="caution">
    <text evidence="3">The sequence shown here is derived from an EMBL/GenBank/DDBJ whole genome shotgun (WGS) entry which is preliminary data.</text>
</comment>
<evidence type="ECO:0000313" key="4">
    <source>
        <dbReference type="Proteomes" id="UP001487740"/>
    </source>
</evidence>
<proteinExistence type="predicted"/>
<evidence type="ECO:0000256" key="1">
    <source>
        <dbReference type="SAM" id="MobiDB-lite"/>
    </source>
</evidence>
<sequence>MLETASQISLGESTTLPSLGDSTGEMEQAGVQERIKIVKVYFTTKSGVQTQQQFRRDFPGRNAPTRLTIKRFLDNFRETGGIQDNIEGRNGRPRSV</sequence>
<accession>A0AAW0SNF5</accession>